<dbReference type="PANTHER" id="PTHR33603">
    <property type="entry name" value="METHYLTRANSFERASE"/>
    <property type="match status" value="1"/>
</dbReference>
<name>V5RJ83_SPIAP</name>
<dbReference type="AlphaFoldDB" id="V5RJ83"/>
<dbReference type="EC" id="2.1.1.177" evidence="5"/>
<proteinExistence type="inferred from homology"/>
<dbReference type="CDD" id="cd18081">
    <property type="entry name" value="RlmH-like"/>
    <property type="match status" value="1"/>
</dbReference>
<comment type="subunit">
    <text evidence="5">Homodimer.</text>
</comment>
<evidence type="ECO:0000313" key="7">
    <source>
        <dbReference type="Proteomes" id="UP000018550"/>
    </source>
</evidence>
<evidence type="ECO:0000256" key="3">
    <source>
        <dbReference type="ARBA" id="ARBA00022691"/>
    </source>
</evidence>
<keyword evidence="2 5" id="KW-0808">Transferase</keyword>
<evidence type="ECO:0000313" key="6">
    <source>
        <dbReference type="EMBL" id="AHB36166.1"/>
    </source>
</evidence>
<evidence type="ECO:0000256" key="2">
    <source>
        <dbReference type="ARBA" id="ARBA00022679"/>
    </source>
</evidence>
<dbReference type="SUPFAM" id="SSF75217">
    <property type="entry name" value="alpha/beta knot"/>
    <property type="match status" value="1"/>
</dbReference>
<evidence type="ECO:0000256" key="5">
    <source>
        <dbReference type="HAMAP-Rule" id="MF_00658"/>
    </source>
</evidence>
<keyword evidence="5" id="KW-0698">rRNA processing</keyword>
<dbReference type="PATRIC" id="fig|1276258.3.peg.316"/>
<dbReference type="Pfam" id="PF02590">
    <property type="entry name" value="SPOUT_MTase"/>
    <property type="match status" value="1"/>
</dbReference>
<comment type="catalytic activity">
    <reaction evidence="5">
        <text>pseudouridine(1915) in 23S rRNA + S-adenosyl-L-methionine = N(3)-methylpseudouridine(1915) in 23S rRNA + S-adenosyl-L-homocysteine + H(+)</text>
        <dbReference type="Rhea" id="RHEA:42752"/>
        <dbReference type="Rhea" id="RHEA-COMP:10221"/>
        <dbReference type="Rhea" id="RHEA-COMP:10222"/>
        <dbReference type="ChEBI" id="CHEBI:15378"/>
        <dbReference type="ChEBI" id="CHEBI:57856"/>
        <dbReference type="ChEBI" id="CHEBI:59789"/>
        <dbReference type="ChEBI" id="CHEBI:65314"/>
        <dbReference type="ChEBI" id="CHEBI:74486"/>
        <dbReference type="EC" id="2.1.1.177"/>
    </reaction>
</comment>
<sequence length="155" mass="17940">MINIKIICFNKMSKEYLEIYNLYLNKLKKFVDINIVEITESSTNDIKTNMVRNEEAIKTKIKNINDSNIFLLEIDAVQQTSEALAKTICDIKDFKGGNVTFIIGPSDGFSDNFKILIKNKISFGKLTLPYNLVRVVLLEQVYRSIKIIRKEPYHK</sequence>
<dbReference type="InterPro" id="IPR003742">
    <property type="entry name" value="RlmH-like"/>
</dbReference>
<dbReference type="Proteomes" id="UP000018550">
    <property type="component" value="Chromosome"/>
</dbReference>
<comment type="similarity">
    <text evidence="4 5">Belongs to the RNA methyltransferase RlmH family.</text>
</comment>
<dbReference type="STRING" id="1276258.SAPIS_v1c03200"/>
<dbReference type="InterPro" id="IPR029028">
    <property type="entry name" value="Alpha/beta_knot_MTases"/>
</dbReference>
<dbReference type="PANTHER" id="PTHR33603:SF1">
    <property type="entry name" value="RIBOSOMAL RNA LARGE SUBUNIT METHYLTRANSFERASE H"/>
    <property type="match status" value="1"/>
</dbReference>
<dbReference type="InterPro" id="IPR029026">
    <property type="entry name" value="tRNA_m1G_MTases_N"/>
</dbReference>
<comment type="subcellular location">
    <subcellularLocation>
        <location evidence="5">Cytoplasm</location>
    </subcellularLocation>
</comment>
<dbReference type="HAMAP" id="MF_00658">
    <property type="entry name" value="23SrRNA_methyltr_H"/>
    <property type="match status" value="1"/>
</dbReference>
<dbReference type="EMBL" id="CP006682">
    <property type="protein sequence ID" value="AHB36166.1"/>
    <property type="molecule type" value="Genomic_DNA"/>
</dbReference>
<evidence type="ECO:0000256" key="1">
    <source>
        <dbReference type="ARBA" id="ARBA00022603"/>
    </source>
</evidence>
<keyword evidence="7" id="KW-1185">Reference proteome</keyword>
<keyword evidence="5" id="KW-0963">Cytoplasm</keyword>
<dbReference type="RefSeq" id="WP_023789100.1">
    <property type="nucleotide sequence ID" value="NC_022998.1"/>
</dbReference>
<dbReference type="KEGG" id="sapi:SAPIS_v1c03200"/>
<feature type="binding site" evidence="5">
    <location>
        <begin position="123"/>
        <end position="128"/>
    </location>
    <ligand>
        <name>S-adenosyl-L-methionine</name>
        <dbReference type="ChEBI" id="CHEBI:59789"/>
    </ligand>
</feature>
<comment type="function">
    <text evidence="5">Specifically methylates the pseudouridine at position 1915 (m3Psi1915) in 23S rRNA.</text>
</comment>
<dbReference type="GO" id="GO:0005737">
    <property type="term" value="C:cytoplasm"/>
    <property type="evidence" value="ECO:0007669"/>
    <property type="project" value="UniProtKB-SubCell"/>
</dbReference>
<dbReference type="PIRSF" id="PIRSF004505">
    <property type="entry name" value="MT_bac"/>
    <property type="match status" value="1"/>
</dbReference>
<accession>V5RJ83</accession>
<protein>
    <recommendedName>
        <fullName evidence="5">Ribosomal RNA large subunit methyltransferase H</fullName>
        <ecNumber evidence="5">2.1.1.177</ecNumber>
    </recommendedName>
    <alternativeName>
        <fullName evidence="5">23S rRNA (pseudouridine1915-N3)-methyltransferase</fullName>
    </alternativeName>
    <alternativeName>
        <fullName evidence="5">23S rRNA m3Psi1915 methyltransferase</fullName>
    </alternativeName>
    <alternativeName>
        <fullName evidence="5">rRNA (pseudouridine-N3-)-methyltransferase RlmH</fullName>
    </alternativeName>
</protein>
<dbReference type="Gene3D" id="3.40.1280.10">
    <property type="match status" value="1"/>
</dbReference>
<keyword evidence="1 5" id="KW-0489">Methyltransferase</keyword>
<feature type="binding site" evidence="5">
    <location>
        <position position="72"/>
    </location>
    <ligand>
        <name>S-adenosyl-L-methionine</name>
        <dbReference type="ChEBI" id="CHEBI:59789"/>
    </ligand>
</feature>
<evidence type="ECO:0000256" key="4">
    <source>
        <dbReference type="ARBA" id="ARBA00038303"/>
    </source>
</evidence>
<dbReference type="HOGENOM" id="CLU_100552_0_0_14"/>
<keyword evidence="3 5" id="KW-0949">S-adenosyl-L-methionine</keyword>
<gene>
    <name evidence="6" type="primary">yydA</name>
    <name evidence="5" type="synonym">rlmH</name>
    <name evidence="6" type="ORF">SAPIS_v1c03200</name>
</gene>
<dbReference type="OrthoDB" id="9806643at2"/>
<dbReference type="eggNOG" id="COG1576">
    <property type="taxonomic scope" value="Bacteria"/>
</dbReference>
<feature type="binding site" evidence="5">
    <location>
        <position position="104"/>
    </location>
    <ligand>
        <name>S-adenosyl-L-methionine</name>
        <dbReference type="ChEBI" id="CHEBI:59789"/>
    </ligand>
</feature>
<organism evidence="6 7">
    <name type="scientific">Spiroplasma apis B31</name>
    <dbReference type="NCBI Taxonomy" id="1276258"/>
    <lineage>
        <taxon>Bacteria</taxon>
        <taxon>Bacillati</taxon>
        <taxon>Mycoplasmatota</taxon>
        <taxon>Mollicutes</taxon>
        <taxon>Entomoplasmatales</taxon>
        <taxon>Spiroplasmataceae</taxon>
        <taxon>Spiroplasma</taxon>
    </lineage>
</organism>
<dbReference type="GO" id="GO:0070038">
    <property type="term" value="F:rRNA (pseudouridine-N3-)-methyltransferase activity"/>
    <property type="evidence" value="ECO:0007669"/>
    <property type="project" value="UniProtKB-UniRule"/>
</dbReference>
<reference evidence="6 7" key="1">
    <citation type="journal article" date="2014" name="Genome Announc.">
        <title>Complete Genome Sequence of Spiroplasma apis B31T (ATCC 33834), a Bacterium Associated with May Disease of Honeybees (Apis mellifera).</title>
        <authorList>
            <person name="Ku C."/>
            <person name="Lo W.S."/>
            <person name="Chen L.L."/>
            <person name="Kuo C.H."/>
        </authorList>
    </citation>
    <scope>NUCLEOTIDE SEQUENCE [LARGE SCALE GENOMIC DNA]</scope>
    <source>
        <strain evidence="6">B31</strain>
    </source>
</reference>